<dbReference type="InterPro" id="IPR025682">
    <property type="entry name" value="CpXC_dom"/>
</dbReference>
<reference evidence="2" key="2">
    <citation type="submission" date="2011-10" db="EMBL/GenBank/DDBJ databases">
        <title>The Genome Sequence of Granulicatella elegans ATCC 700633.</title>
        <authorList>
            <consortium name="The Broad Institute Genome Sequencing Platform"/>
            <consortium name="The Broad Institute Genome Sequencing Center for Infectious Disease"/>
            <person name="Earl A."/>
            <person name="Ward D."/>
            <person name="Feldgarden M."/>
            <person name="Gevers D."/>
            <person name="Sibley C.D."/>
            <person name="Field T.R."/>
            <person name="Grinwis M."/>
            <person name="Eshaghurshan C.S."/>
            <person name="Surette M.G."/>
            <person name="Young S.K."/>
            <person name="Zeng Q."/>
            <person name="Gargeya S."/>
            <person name="Fitzgerald M."/>
            <person name="Haas B."/>
            <person name="Abouelleil A."/>
            <person name="Alvarado L."/>
            <person name="Arachchi H.M."/>
            <person name="Berlin A."/>
            <person name="Brown A."/>
            <person name="Chapman S.B."/>
            <person name="Chen Z."/>
            <person name="Dunbar C."/>
            <person name="Freedman E."/>
            <person name="Gearin G."/>
            <person name="Goldberg J."/>
            <person name="Griggs A."/>
            <person name="Gujja S."/>
            <person name="Heiman D."/>
            <person name="Howarth C."/>
            <person name="Larson L."/>
            <person name="Lui A."/>
            <person name="MacDonald P.J.P."/>
            <person name="Montmayeur A."/>
            <person name="Murphy C."/>
            <person name="Neiman D."/>
            <person name="Pearson M."/>
            <person name="Priest M."/>
            <person name="Roberts A."/>
            <person name="Saif S."/>
            <person name="Shea T."/>
            <person name="Shenoy N."/>
            <person name="Sisk P."/>
            <person name="Stolte C."/>
            <person name="Sykes S."/>
            <person name="Wortman J."/>
            <person name="Nusbaum C."/>
            <person name="Birren B."/>
        </authorList>
    </citation>
    <scope>NUCLEOTIDE SEQUENCE [LARGE SCALE GENOMIC DNA]</scope>
    <source>
        <strain evidence="2">ATCC 700633</strain>
    </source>
</reference>
<gene>
    <name evidence="2" type="ORF">HMPREF0446_00061</name>
</gene>
<dbReference type="EMBL" id="ACRF02000016">
    <property type="protein sequence ID" value="EEW93179.1"/>
    <property type="molecule type" value="Genomic_DNA"/>
</dbReference>
<reference evidence="2" key="1">
    <citation type="submission" date="2009-09" db="EMBL/GenBank/DDBJ databases">
        <authorList>
            <consortium name="The Broad Institute Genome Sequencing Platform"/>
            <person name="Ward D."/>
            <person name="Feldgarden M."/>
            <person name="Earl A."/>
            <person name="Young S.K."/>
            <person name="Zeng Q."/>
            <person name="Koehrsen M."/>
            <person name="Alvarado L."/>
            <person name="Berlin A."/>
            <person name="Bochicchio J."/>
            <person name="Borenstein D."/>
            <person name="Chapman S.B."/>
            <person name="Chen Z."/>
            <person name="Engels R."/>
            <person name="Freedman E."/>
            <person name="Gellesch M."/>
            <person name="Goldberg J."/>
            <person name="Griggs A."/>
            <person name="Gujja S."/>
            <person name="Heilman E."/>
            <person name="Heiman D."/>
            <person name="Hepburn T."/>
            <person name="Howarth C."/>
            <person name="Jen D."/>
            <person name="Larson L."/>
            <person name="Lewis B."/>
            <person name="Mehta T."/>
            <person name="Park D."/>
            <person name="Pearson M."/>
            <person name="Roberts A."/>
            <person name="Saif S."/>
            <person name="Shea T."/>
            <person name="Shenoy N."/>
            <person name="Sisk P."/>
            <person name="Stolte C."/>
            <person name="Sykes S."/>
            <person name="Thomson T."/>
            <person name="Walk T."/>
            <person name="White J."/>
            <person name="Yandava C."/>
            <person name="Sibley C.D."/>
            <person name="Field T.R."/>
            <person name="Grinwis M."/>
            <person name="Eshaghurshan C.S."/>
            <person name="Surette M.G."/>
            <person name="Haas B."/>
            <person name="Nusbaum C."/>
            <person name="Birren B."/>
        </authorList>
    </citation>
    <scope>NUCLEOTIDE SEQUENCE [LARGE SCALE GENOMIC DNA]</scope>
    <source>
        <strain evidence="2">ATCC 700633</strain>
    </source>
</reference>
<evidence type="ECO:0000313" key="2">
    <source>
        <dbReference type="EMBL" id="EEW93179.1"/>
    </source>
</evidence>
<protein>
    <recommendedName>
        <fullName evidence="1">CpXC domain-containing protein</fullName>
    </recommendedName>
</protein>
<dbReference type="OrthoDB" id="9784124at2"/>
<dbReference type="eggNOG" id="ENOG5032TQR">
    <property type="taxonomic scope" value="Bacteria"/>
</dbReference>
<dbReference type="Pfam" id="PF14353">
    <property type="entry name" value="CpXC"/>
    <property type="match status" value="1"/>
</dbReference>
<name>D0BJC6_9LACT</name>
<sequence length="215" mass="25226">MTEVNQVPIHCETCQKSFDYTIYQNVNVTETPELKEKLINQTVFQCTCPHCGQKYFIPYILNYQDMDKKILIHFYPKEEEMQKELQQVLIDDQTTNQDFLDSGYAVRYVGSCDEFFEKLCIAEEGYDDRIIEIVKYYCVDRMLQKNIVFDRILFSNQQEAGVGIYIVNGKKISHFIPVSEELLKIAEKQLEKAKPEKDLLVDRYWAQIVASVGDE</sequence>
<organism evidence="2 3">
    <name type="scientific">Granulicatella elegans ATCC 700633</name>
    <dbReference type="NCBI Taxonomy" id="626369"/>
    <lineage>
        <taxon>Bacteria</taxon>
        <taxon>Bacillati</taxon>
        <taxon>Bacillota</taxon>
        <taxon>Bacilli</taxon>
        <taxon>Lactobacillales</taxon>
        <taxon>Carnobacteriaceae</taxon>
        <taxon>Granulicatella</taxon>
    </lineage>
</organism>
<dbReference type="STRING" id="626369.HMPREF0446_00061"/>
<keyword evidence="3" id="KW-1185">Reference proteome</keyword>
<dbReference type="AlphaFoldDB" id="D0BJC6"/>
<comment type="caution">
    <text evidence="2">The sequence shown here is derived from an EMBL/GenBank/DDBJ whole genome shotgun (WGS) entry which is preliminary data.</text>
</comment>
<dbReference type="RefSeq" id="WP_006702334.1">
    <property type="nucleotide sequence ID" value="NZ_KI391971.1"/>
</dbReference>
<accession>D0BJC6</accession>
<dbReference type="HOGENOM" id="CLU_109345_0_0_9"/>
<feature type="domain" description="CpXC" evidence="1">
    <location>
        <begin position="9"/>
        <end position="135"/>
    </location>
</feature>
<dbReference type="Proteomes" id="UP000002939">
    <property type="component" value="Unassembled WGS sequence"/>
</dbReference>
<evidence type="ECO:0000259" key="1">
    <source>
        <dbReference type="Pfam" id="PF14353"/>
    </source>
</evidence>
<proteinExistence type="predicted"/>
<evidence type="ECO:0000313" key="3">
    <source>
        <dbReference type="Proteomes" id="UP000002939"/>
    </source>
</evidence>